<comment type="caution">
    <text evidence="1">The sequence shown here is derived from an EMBL/GenBank/DDBJ whole genome shotgun (WGS) entry which is preliminary data.</text>
</comment>
<protein>
    <submittedName>
        <fullName evidence="1">Uncharacterized protein</fullName>
    </submittedName>
</protein>
<keyword evidence="2" id="KW-1185">Reference proteome</keyword>
<accession>A0AA39Q7H8</accession>
<dbReference type="AlphaFoldDB" id="A0AA39Q7H8"/>
<sequence>MELPHFTRDIDVEGFGPESFIKVHKILPLLTASSPEHSRYHIVMLSLPGYSSQRPAKSRASGLHSMLSGGHFAMHEKLQELVDDLRKMFGKGRPVYGVVPRRTGYSCLPHVPHEVLTVKCIIIEHTRQNTDIQICRGTCYHAAYILWEDDQPQGLESGLNRHVSSECTA</sequence>
<proteinExistence type="predicted"/>
<dbReference type="Proteomes" id="UP001175228">
    <property type="component" value="Unassembled WGS sequence"/>
</dbReference>
<gene>
    <name evidence="1" type="ORF">EDD18DRAFT_1105686</name>
</gene>
<organism evidence="1 2">
    <name type="scientific">Armillaria luteobubalina</name>
    <dbReference type="NCBI Taxonomy" id="153913"/>
    <lineage>
        <taxon>Eukaryota</taxon>
        <taxon>Fungi</taxon>
        <taxon>Dikarya</taxon>
        <taxon>Basidiomycota</taxon>
        <taxon>Agaricomycotina</taxon>
        <taxon>Agaricomycetes</taxon>
        <taxon>Agaricomycetidae</taxon>
        <taxon>Agaricales</taxon>
        <taxon>Marasmiineae</taxon>
        <taxon>Physalacriaceae</taxon>
        <taxon>Armillaria</taxon>
    </lineage>
</organism>
<evidence type="ECO:0000313" key="2">
    <source>
        <dbReference type="Proteomes" id="UP001175228"/>
    </source>
</evidence>
<reference evidence="1" key="1">
    <citation type="submission" date="2023-06" db="EMBL/GenBank/DDBJ databases">
        <authorList>
            <consortium name="Lawrence Berkeley National Laboratory"/>
            <person name="Ahrendt S."/>
            <person name="Sahu N."/>
            <person name="Indic B."/>
            <person name="Wong-Bajracharya J."/>
            <person name="Merenyi Z."/>
            <person name="Ke H.-M."/>
            <person name="Monk M."/>
            <person name="Kocsube S."/>
            <person name="Drula E."/>
            <person name="Lipzen A."/>
            <person name="Balint B."/>
            <person name="Henrissat B."/>
            <person name="Andreopoulos B."/>
            <person name="Martin F.M."/>
            <person name="Harder C.B."/>
            <person name="Rigling D."/>
            <person name="Ford K.L."/>
            <person name="Foster G.D."/>
            <person name="Pangilinan J."/>
            <person name="Papanicolaou A."/>
            <person name="Barry K."/>
            <person name="LaButti K."/>
            <person name="Viragh M."/>
            <person name="Koriabine M."/>
            <person name="Yan M."/>
            <person name="Riley R."/>
            <person name="Champramary S."/>
            <person name="Plett K.L."/>
            <person name="Tsai I.J."/>
            <person name="Slot J."/>
            <person name="Sipos G."/>
            <person name="Plett J."/>
            <person name="Nagy L.G."/>
            <person name="Grigoriev I.V."/>
        </authorList>
    </citation>
    <scope>NUCLEOTIDE SEQUENCE</scope>
    <source>
        <strain evidence="1">HWK02</strain>
    </source>
</reference>
<evidence type="ECO:0000313" key="1">
    <source>
        <dbReference type="EMBL" id="KAK0496579.1"/>
    </source>
</evidence>
<name>A0AA39Q7H8_9AGAR</name>
<dbReference type="EMBL" id="JAUEPU010000015">
    <property type="protein sequence ID" value="KAK0496579.1"/>
    <property type="molecule type" value="Genomic_DNA"/>
</dbReference>